<dbReference type="HAMAP" id="MF_01589">
    <property type="entry name" value="Cx_SAM_synthase"/>
    <property type="match status" value="1"/>
</dbReference>
<proteinExistence type="inferred from homology"/>
<evidence type="ECO:0000256" key="1">
    <source>
        <dbReference type="ARBA" id="ARBA00022679"/>
    </source>
</evidence>
<feature type="binding site" evidence="3 4">
    <location>
        <position position="136"/>
    </location>
    <ligand>
        <name>S-adenosyl-L-methionine</name>
        <dbReference type="ChEBI" id="CHEBI:59789"/>
    </ligand>
</feature>
<feature type="binding site" evidence="3 4">
    <location>
        <position position="43"/>
    </location>
    <ligand>
        <name>S-adenosyl-L-methionine</name>
        <dbReference type="ChEBI" id="CHEBI:59789"/>
    </ligand>
</feature>
<dbReference type="GO" id="GO:1904047">
    <property type="term" value="F:S-adenosyl-L-methionine binding"/>
    <property type="evidence" value="ECO:0007669"/>
    <property type="project" value="UniProtKB-UniRule"/>
</dbReference>
<feature type="binding site" evidence="3 4">
    <location>
        <begin position="93"/>
        <end position="94"/>
    </location>
    <ligand>
        <name>S-adenosyl-L-methionine</name>
        <dbReference type="ChEBI" id="CHEBI:59789"/>
    </ligand>
</feature>
<dbReference type="InterPro" id="IPR005271">
    <property type="entry name" value="CmoA"/>
</dbReference>
<name>A0A657PPG6_9GAMM</name>
<dbReference type="InterPro" id="IPR029063">
    <property type="entry name" value="SAM-dependent_MTases_sf"/>
</dbReference>
<evidence type="ECO:0000259" key="5">
    <source>
        <dbReference type="Pfam" id="PF13649"/>
    </source>
</evidence>
<feature type="binding site" evidence="3">
    <location>
        <position position="203"/>
    </location>
    <ligand>
        <name>S-adenosyl-L-methionine</name>
        <dbReference type="ChEBI" id="CHEBI:59789"/>
    </ligand>
</feature>
<keyword evidence="1 3" id="KW-0808">Transferase</keyword>
<dbReference type="GO" id="GO:0002098">
    <property type="term" value="P:tRNA wobble uridine modification"/>
    <property type="evidence" value="ECO:0007669"/>
    <property type="project" value="InterPro"/>
</dbReference>
<evidence type="ECO:0000256" key="2">
    <source>
        <dbReference type="ARBA" id="ARBA00022691"/>
    </source>
</evidence>
<dbReference type="SUPFAM" id="SSF53335">
    <property type="entry name" value="S-adenosyl-L-methionine-dependent methyltransferases"/>
    <property type="match status" value="1"/>
</dbReference>
<comment type="catalytic activity">
    <reaction evidence="3">
        <text>prephenate + S-adenosyl-L-methionine = carboxy-S-adenosyl-L-methionine + 3-phenylpyruvate + H2O</text>
        <dbReference type="Rhea" id="RHEA:51692"/>
        <dbReference type="ChEBI" id="CHEBI:15377"/>
        <dbReference type="ChEBI" id="CHEBI:18005"/>
        <dbReference type="ChEBI" id="CHEBI:29934"/>
        <dbReference type="ChEBI" id="CHEBI:59789"/>
        <dbReference type="ChEBI" id="CHEBI:134278"/>
    </reaction>
</comment>
<evidence type="ECO:0000313" key="6">
    <source>
        <dbReference type="EMBL" id="PUE02332.1"/>
    </source>
</evidence>
<organism evidence="6 7">
    <name type="scientific">Candidatus Sedimenticola endophacoides</name>
    <dbReference type="NCBI Taxonomy" id="2548426"/>
    <lineage>
        <taxon>Bacteria</taxon>
        <taxon>Pseudomonadati</taxon>
        <taxon>Pseudomonadota</taxon>
        <taxon>Gammaproteobacteria</taxon>
        <taxon>Chromatiales</taxon>
        <taxon>Sedimenticolaceae</taxon>
        <taxon>Sedimenticola</taxon>
    </lineage>
</organism>
<feature type="binding site" evidence="3 4">
    <location>
        <begin position="68"/>
        <end position="70"/>
    </location>
    <ligand>
        <name>S-adenosyl-L-methionine</name>
        <dbReference type="ChEBI" id="CHEBI:59789"/>
    </ligand>
</feature>
<dbReference type="InterPro" id="IPR041698">
    <property type="entry name" value="Methyltransf_25"/>
</dbReference>
<dbReference type="EMBL" id="PQCO01000183">
    <property type="protein sequence ID" value="PUE02332.1"/>
    <property type="molecule type" value="Genomic_DNA"/>
</dbReference>
<dbReference type="Gene3D" id="3.40.50.150">
    <property type="entry name" value="Vaccinia Virus protein VP39"/>
    <property type="match status" value="1"/>
</dbReference>
<sequence>MTESPPPRDRLYAEPRTRIPDFTFDRQVAEVFSDMIQRSVPGYATVVNMTGVLAGEYVQAGSTCYDLGCSLGASSLAMQHGIRTPGCRIIAVDNSQAMLDQAALRLRRAPGTTPIELRRADLLDTPIEDASMVVMNFTLQFIEPGRRLELLRRIRRGLRPGGILVLSEKIAFRNTREEVLQIELHHAFKRANGYADLEISQKRSALENVLTPETLERHHQRLDEAGFAHTDLWFQCFNFASLIATA</sequence>
<gene>
    <name evidence="3" type="primary">cmoA</name>
    <name evidence="6" type="ORF">C3L24_06270</name>
</gene>
<accession>A0A657PPG6</accession>
<protein>
    <recommendedName>
        <fullName evidence="3">Carboxy-S-adenosyl-L-methionine synthase</fullName>
        <shortName evidence="3">Cx-SAM synthase</shortName>
        <ecNumber evidence="3">2.1.3.-</ecNumber>
    </recommendedName>
</protein>
<comment type="function">
    <text evidence="3">Catalyzes the conversion of S-adenosyl-L-methionine (SAM) to carboxy-S-adenosyl-L-methionine (Cx-SAM).</text>
</comment>
<dbReference type="AlphaFoldDB" id="A0A657PPG6"/>
<dbReference type="GO" id="GO:0016743">
    <property type="term" value="F:carboxyl- or carbamoyltransferase activity"/>
    <property type="evidence" value="ECO:0007669"/>
    <property type="project" value="UniProtKB-UniRule"/>
</dbReference>
<dbReference type="NCBIfam" id="NF011995">
    <property type="entry name" value="PRK15451.1"/>
    <property type="match status" value="1"/>
</dbReference>
<dbReference type="NCBIfam" id="TIGR00740">
    <property type="entry name" value="carboxy-S-adenosyl-L-methionine synthase CmoA"/>
    <property type="match status" value="1"/>
</dbReference>
<dbReference type="EC" id="2.1.3.-" evidence="3"/>
<evidence type="ECO:0000256" key="4">
    <source>
        <dbReference type="PIRSR" id="PIRSR006325-1"/>
    </source>
</evidence>
<dbReference type="PANTHER" id="PTHR43861:SF2">
    <property type="entry name" value="CARBOXY-S-ADENOSYL-L-METHIONINE SYNTHASE"/>
    <property type="match status" value="1"/>
</dbReference>
<dbReference type="PIRSF" id="PIRSF006325">
    <property type="entry name" value="MeTrfase_bac"/>
    <property type="match status" value="1"/>
</dbReference>
<dbReference type="CDD" id="cd02440">
    <property type="entry name" value="AdoMet_MTases"/>
    <property type="match status" value="1"/>
</dbReference>
<feature type="domain" description="Methyltransferase" evidence="5">
    <location>
        <begin position="66"/>
        <end position="162"/>
    </location>
</feature>
<feature type="binding site" evidence="3">
    <location>
        <begin position="121"/>
        <end position="122"/>
    </location>
    <ligand>
        <name>S-adenosyl-L-methionine</name>
        <dbReference type="ChEBI" id="CHEBI:59789"/>
    </ligand>
</feature>
<comment type="subunit">
    <text evidence="3">Homodimer.</text>
</comment>
<reference evidence="6 7" key="1">
    <citation type="submission" date="2018-01" db="EMBL/GenBank/DDBJ databases">
        <title>Novel co-symbiosis in the lucinid bivalve Phacoides pectinatus.</title>
        <authorList>
            <person name="Lim S.J."/>
            <person name="Davis B.G."/>
            <person name="Gill D.E."/>
            <person name="Engel A.S."/>
            <person name="Anderson L.C."/>
            <person name="Campbell B.J."/>
        </authorList>
    </citation>
    <scope>NUCLEOTIDE SEQUENCE [LARGE SCALE GENOMIC DNA]</scope>
    <source>
        <strain evidence="6">N3_P5</strain>
    </source>
</reference>
<evidence type="ECO:0000256" key="3">
    <source>
        <dbReference type="HAMAP-Rule" id="MF_01589"/>
    </source>
</evidence>
<comment type="similarity">
    <text evidence="3">Belongs to the class I-like SAM-binding methyltransferase superfamily. Cx-SAM synthase family.</text>
</comment>
<dbReference type="Pfam" id="PF13649">
    <property type="entry name" value="Methyltransf_25"/>
    <property type="match status" value="1"/>
</dbReference>
<keyword evidence="2 3" id="KW-0949">S-adenosyl-L-methionine</keyword>
<evidence type="ECO:0000313" key="7">
    <source>
        <dbReference type="Proteomes" id="UP000250928"/>
    </source>
</evidence>
<comment type="caution">
    <text evidence="6">The sequence shown here is derived from an EMBL/GenBank/DDBJ whole genome shotgun (WGS) entry which is preliminary data.</text>
</comment>
<dbReference type="Proteomes" id="UP000250928">
    <property type="component" value="Unassembled WGS sequence"/>
</dbReference>
<dbReference type="PANTHER" id="PTHR43861">
    <property type="entry name" value="TRANS-ACONITATE 2-METHYLTRANSFERASE-RELATED"/>
    <property type="match status" value="1"/>
</dbReference>